<organism evidence="1 2">
    <name type="scientific">Salinibacillus aidingensis</name>
    <dbReference type="NCBI Taxonomy" id="237684"/>
    <lineage>
        <taxon>Bacteria</taxon>
        <taxon>Bacillati</taxon>
        <taxon>Bacillota</taxon>
        <taxon>Bacilli</taxon>
        <taxon>Bacillales</taxon>
        <taxon>Bacillaceae</taxon>
        <taxon>Salinibacillus</taxon>
    </lineage>
</organism>
<protein>
    <submittedName>
        <fullName evidence="1">Uncharacterized protein</fullName>
    </submittedName>
</protein>
<comment type="caution">
    <text evidence="1">The sequence shown here is derived from an EMBL/GenBank/DDBJ whole genome shotgun (WGS) entry which is preliminary data.</text>
</comment>
<reference evidence="1 2" key="1">
    <citation type="journal article" date="2019" name="Int. J. Syst. Evol. Microbiol.">
        <title>The Global Catalogue of Microorganisms (GCM) 10K type strain sequencing project: providing services to taxonomists for standard genome sequencing and annotation.</title>
        <authorList>
            <consortium name="The Broad Institute Genomics Platform"/>
            <consortium name="The Broad Institute Genome Sequencing Center for Infectious Disease"/>
            <person name="Wu L."/>
            <person name="Ma J."/>
        </authorList>
    </citation>
    <scope>NUCLEOTIDE SEQUENCE [LARGE SCALE GENOMIC DNA]</scope>
    <source>
        <strain evidence="1 2">JCM 12389</strain>
    </source>
</reference>
<evidence type="ECO:0000313" key="1">
    <source>
        <dbReference type="EMBL" id="GAA0487629.1"/>
    </source>
</evidence>
<proteinExistence type="predicted"/>
<gene>
    <name evidence="1" type="ORF">GCM10008986_11440</name>
</gene>
<accession>A0ABN1B088</accession>
<evidence type="ECO:0000313" key="2">
    <source>
        <dbReference type="Proteomes" id="UP001500880"/>
    </source>
</evidence>
<dbReference type="Proteomes" id="UP001500880">
    <property type="component" value="Unassembled WGS sequence"/>
</dbReference>
<dbReference type="RefSeq" id="WP_343839045.1">
    <property type="nucleotide sequence ID" value="NZ_BAAADO010000002.1"/>
</dbReference>
<sequence length="57" mass="6356">MDNIDIYTRKLCIYIPSIFYLAGPLFGSKKSLQAFTVAFVSPVQRPGKAFPIGTLFI</sequence>
<name>A0ABN1B088_9BACI</name>
<keyword evidence="2" id="KW-1185">Reference proteome</keyword>
<dbReference type="EMBL" id="BAAADO010000002">
    <property type="protein sequence ID" value="GAA0487629.1"/>
    <property type="molecule type" value="Genomic_DNA"/>
</dbReference>